<evidence type="ECO:0000313" key="1">
    <source>
        <dbReference type="EMBL" id="CAK0803839.1"/>
    </source>
</evidence>
<gene>
    <name evidence="1" type="ORF">PCOR1329_LOCUS10865</name>
</gene>
<keyword evidence="2" id="KW-1185">Reference proteome</keyword>
<protein>
    <recommendedName>
        <fullName evidence="3">Phospholipid scramblase</fullName>
    </recommendedName>
</protein>
<dbReference type="Proteomes" id="UP001189429">
    <property type="component" value="Unassembled WGS sequence"/>
</dbReference>
<evidence type="ECO:0008006" key="3">
    <source>
        <dbReference type="Google" id="ProtNLM"/>
    </source>
</evidence>
<proteinExistence type="predicted"/>
<comment type="caution">
    <text evidence="1">The sequence shown here is derived from an EMBL/GenBank/DDBJ whole genome shotgun (WGS) entry which is preliminary data.</text>
</comment>
<accession>A0ABN9QD43</accession>
<evidence type="ECO:0000313" key="2">
    <source>
        <dbReference type="Proteomes" id="UP001189429"/>
    </source>
</evidence>
<dbReference type="EMBL" id="CAUYUJ010003106">
    <property type="protein sequence ID" value="CAK0803839.1"/>
    <property type="molecule type" value="Genomic_DNA"/>
</dbReference>
<reference evidence="1" key="1">
    <citation type="submission" date="2023-10" db="EMBL/GenBank/DDBJ databases">
        <authorList>
            <person name="Chen Y."/>
            <person name="Shah S."/>
            <person name="Dougan E. K."/>
            <person name="Thang M."/>
            <person name="Chan C."/>
        </authorList>
    </citation>
    <scope>NUCLEOTIDE SEQUENCE [LARGE SCALE GENOMIC DNA]</scope>
</reference>
<organism evidence="1 2">
    <name type="scientific">Prorocentrum cordatum</name>
    <dbReference type="NCBI Taxonomy" id="2364126"/>
    <lineage>
        <taxon>Eukaryota</taxon>
        <taxon>Sar</taxon>
        <taxon>Alveolata</taxon>
        <taxon>Dinophyceae</taxon>
        <taxon>Prorocentrales</taxon>
        <taxon>Prorocentraceae</taxon>
        <taxon>Prorocentrum</taxon>
    </lineage>
</organism>
<sequence>MTRCCCTCSASRCGSTCSICYRSVFEVRGALLYQMVAALPSENLLTITAGEGDEYMVRGCLNDCSQQYLMSEPSGNLHASGYGSSSGIREIQLLVIASAQGIRGMLLLQILR</sequence>
<name>A0ABN9QD43_9DINO</name>